<evidence type="ECO:0000256" key="1">
    <source>
        <dbReference type="ARBA" id="ARBA00022737"/>
    </source>
</evidence>
<dbReference type="Gene3D" id="3.30.870.10">
    <property type="entry name" value="Endonuclease Chain A"/>
    <property type="match status" value="1"/>
</dbReference>
<proteinExistence type="predicted"/>
<protein>
    <recommendedName>
        <fullName evidence="5">Phospholipase D C-terminal domain-containing protein</fullName>
    </recommendedName>
</protein>
<dbReference type="PANTHER" id="PTHR18896:SF137">
    <property type="entry name" value="PHOSPHOLIPASE D ALPHA 4"/>
    <property type="match status" value="1"/>
</dbReference>
<keyword evidence="4" id="KW-1185">Reference proteome</keyword>
<keyword evidence="1" id="KW-0677">Repeat</keyword>
<keyword evidence="2" id="KW-0443">Lipid metabolism</keyword>
<accession>A0A5J5BIQ8</accession>
<name>A0A5J5BIQ8_9ASTE</name>
<dbReference type="InterPro" id="IPR015679">
    <property type="entry name" value="PLipase_D_fam"/>
</dbReference>
<dbReference type="GO" id="GO:0004630">
    <property type="term" value="F:phospholipase D activity"/>
    <property type="evidence" value="ECO:0007669"/>
    <property type="project" value="TreeGrafter"/>
</dbReference>
<sequence>MEGKQKFLHGTLEATIFHATPYRPPFPFSCIFVNGNPTYVTIKIDNKKNSNSDSCYGSNPAEFEPSWGKIIDHGEFQGLKNATFPQRSNCSVTLYQDAHHCSTFQPPFDVCGSPRKLWEDVYKAIEDAKHLIYIAGWSFNPKMVLVRDNQTDIPHARGVKLGELLKRKAEEGVAVRIMLWDDETSLPIIKNKGVMGTQ</sequence>
<evidence type="ECO:0000256" key="2">
    <source>
        <dbReference type="ARBA" id="ARBA00023098"/>
    </source>
</evidence>
<reference evidence="3 4" key="1">
    <citation type="submission" date="2019-09" db="EMBL/GenBank/DDBJ databases">
        <title>A chromosome-level genome assembly of the Chinese tupelo Nyssa sinensis.</title>
        <authorList>
            <person name="Yang X."/>
            <person name="Kang M."/>
            <person name="Yang Y."/>
            <person name="Xiong H."/>
            <person name="Wang M."/>
            <person name="Zhang Z."/>
            <person name="Wang Z."/>
            <person name="Wu H."/>
            <person name="Ma T."/>
            <person name="Liu J."/>
            <person name="Xi Z."/>
        </authorList>
    </citation>
    <scope>NUCLEOTIDE SEQUENCE [LARGE SCALE GENOMIC DNA]</scope>
    <source>
        <strain evidence="3">J267</strain>
        <tissue evidence="3">Leaf</tissue>
    </source>
</reference>
<dbReference type="GO" id="GO:0009395">
    <property type="term" value="P:phospholipid catabolic process"/>
    <property type="evidence" value="ECO:0007669"/>
    <property type="project" value="TreeGrafter"/>
</dbReference>
<gene>
    <name evidence="3" type="ORF">F0562_022849</name>
</gene>
<dbReference type="GO" id="GO:0005886">
    <property type="term" value="C:plasma membrane"/>
    <property type="evidence" value="ECO:0007669"/>
    <property type="project" value="TreeGrafter"/>
</dbReference>
<organism evidence="3 4">
    <name type="scientific">Nyssa sinensis</name>
    <dbReference type="NCBI Taxonomy" id="561372"/>
    <lineage>
        <taxon>Eukaryota</taxon>
        <taxon>Viridiplantae</taxon>
        <taxon>Streptophyta</taxon>
        <taxon>Embryophyta</taxon>
        <taxon>Tracheophyta</taxon>
        <taxon>Spermatophyta</taxon>
        <taxon>Magnoliopsida</taxon>
        <taxon>eudicotyledons</taxon>
        <taxon>Gunneridae</taxon>
        <taxon>Pentapetalae</taxon>
        <taxon>asterids</taxon>
        <taxon>Cornales</taxon>
        <taxon>Nyssaceae</taxon>
        <taxon>Nyssa</taxon>
    </lineage>
</organism>
<dbReference type="AlphaFoldDB" id="A0A5J5BIQ8"/>
<dbReference type="OrthoDB" id="14911at2759"/>
<evidence type="ECO:0008006" key="5">
    <source>
        <dbReference type="Google" id="ProtNLM"/>
    </source>
</evidence>
<dbReference type="PANTHER" id="PTHR18896">
    <property type="entry name" value="PHOSPHOLIPASE D"/>
    <property type="match status" value="1"/>
</dbReference>
<evidence type="ECO:0000313" key="3">
    <source>
        <dbReference type="EMBL" id="KAA8541697.1"/>
    </source>
</evidence>
<dbReference type="SUPFAM" id="SSF56024">
    <property type="entry name" value="Phospholipase D/nuclease"/>
    <property type="match status" value="1"/>
</dbReference>
<dbReference type="EMBL" id="CM018035">
    <property type="protein sequence ID" value="KAA8541697.1"/>
    <property type="molecule type" value="Genomic_DNA"/>
</dbReference>
<evidence type="ECO:0000313" key="4">
    <source>
        <dbReference type="Proteomes" id="UP000325577"/>
    </source>
</evidence>
<dbReference type="Proteomes" id="UP000325577">
    <property type="component" value="Linkage Group LG12"/>
</dbReference>